<gene>
    <name evidence="19" type="primary">ERO1B</name>
    <name evidence="19" type="synonym">ero1b</name>
</gene>
<keyword evidence="13" id="KW-0325">Glycoprotein</keyword>
<evidence type="ECO:0000256" key="14">
    <source>
        <dbReference type="ARBA" id="ARBA00023284"/>
    </source>
</evidence>
<dbReference type="Proteomes" id="UP000005207">
    <property type="component" value="Linkage group LG6"/>
</dbReference>
<feature type="disulfide bond" evidence="17">
    <location>
        <begin position="151"/>
        <end position="186"/>
    </location>
</feature>
<reference evidence="19" key="2">
    <citation type="submission" date="2025-08" db="UniProtKB">
        <authorList>
            <consortium name="Ensembl"/>
        </authorList>
    </citation>
    <scope>IDENTIFICATION</scope>
</reference>
<dbReference type="PANTHER" id="PTHR12613">
    <property type="entry name" value="ERO1-RELATED"/>
    <property type="match status" value="1"/>
</dbReference>
<evidence type="ECO:0000256" key="5">
    <source>
        <dbReference type="ARBA" id="ARBA00022630"/>
    </source>
</evidence>
<dbReference type="PANTHER" id="PTHR12613:SF2">
    <property type="entry name" value="ERO1-LIKE PROTEIN BETA"/>
    <property type="match status" value="1"/>
</dbReference>
<evidence type="ECO:0000256" key="13">
    <source>
        <dbReference type="ARBA" id="ARBA00023180"/>
    </source>
</evidence>
<protein>
    <submittedName>
        <fullName evidence="19">Endoplasmic reticulum oxidoreductase 1 beta</fullName>
    </submittedName>
</protein>
<keyword evidence="4" id="KW-0813">Transport</keyword>
<evidence type="ECO:0000256" key="17">
    <source>
        <dbReference type="PIRSR" id="PIRSR017205-3"/>
    </source>
</evidence>
<feature type="binding site" evidence="16">
    <location>
        <position position="207"/>
    </location>
    <ligand>
        <name>FAD</name>
        <dbReference type="ChEBI" id="CHEBI:57692"/>
    </ligand>
</feature>
<evidence type="ECO:0000256" key="16">
    <source>
        <dbReference type="PIRSR" id="PIRSR017205-2"/>
    </source>
</evidence>
<dbReference type="SUPFAM" id="SSF110019">
    <property type="entry name" value="ERO1-like"/>
    <property type="match status" value="1"/>
</dbReference>
<keyword evidence="20" id="KW-1185">Reference proteome</keyword>
<feature type="binding site" evidence="16">
    <location>
        <position position="209"/>
    </location>
    <ligand>
        <name>FAD</name>
        <dbReference type="ChEBI" id="CHEBI:57692"/>
    </ligand>
</feature>
<proteinExistence type="inferred from homology"/>
<evidence type="ECO:0000256" key="6">
    <source>
        <dbReference type="ARBA" id="ARBA00022729"/>
    </source>
</evidence>
<dbReference type="GO" id="GO:0016972">
    <property type="term" value="F:thiol oxidase activity"/>
    <property type="evidence" value="ECO:0007669"/>
    <property type="project" value="InterPro"/>
</dbReference>
<dbReference type="AlphaFoldDB" id="A0A669CBJ6"/>
<evidence type="ECO:0000256" key="10">
    <source>
        <dbReference type="ARBA" id="ARBA00023002"/>
    </source>
</evidence>
<feature type="disulfide bond" description="Redox-active" evidence="17">
    <location>
        <begin position="111"/>
        <end position="116"/>
    </location>
</feature>
<feature type="disulfide bond" description="Redox-active" evidence="17">
    <location>
        <begin position="410"/>
        <end position="413"/>
    </location>
</feature>
<dbReference type="PIRSF" id="PIRSF017205">
    <property type="entry name" value="ERO1"/>
    <property type="match status" value="1"/>
</dbReference>
<dbReference type="InterPro" id="IPR037192">
    <property type="entry name" value="ERO1-like_sf"/>
</dbReference>
<evidence type="ECO:0000256" key="7">
    <source>
        <dbReference type="ARBA" id="ARBA00022824"/>
    </source>
</evidence>
<dbReference type="GO" id="GO:0015035">
    <property type="term" value="F:protein-disulfide reductase activity"/>
    <property type="evidence" value="ECO:0007669"/>
    <property type="project" value="InterPro"/>
</dbReference>
<evidence type="ECO:0000256" key="2">
    <source>
        <dbReference type="ARBA" id="ARBA00004367"/>
    </source>
</evidence>
<reference evidence="19" key="3">
    <citation type="submission" date="2025-09" db="UniProtKB">
        <authorList>
            <consortium name="Ensembl"/>
        </authorList>
    </citation>
    <scope>IDENTIFICATION</scope>
</reference>
<keyword evidence="10" id="KW-0560">Oxidoreductase</keyword>
<comment type="cofactor">
    <cofactor evidence="1 16">
        <name>FAD</name>
        <dbReference type="ChEBI" id="CHEBI:57692"/>
    </cofactor>
</comment>
<name>A0A669CBJ6_ORENI</name>
<dbReference type="GO" id="GO:0071949">
    <property type="term" value="F:FAD binding"/>
    <property type="evidence" value="ECO:0007669"/>
    <property type="project" value="InterPro"/>
</dbReference>
<feature type="active site" description="Nucleophile" evidence="15">
    <location>
        <position position="410"/>
    </location>
</feature>
<feature type="binding site" evidence="16">
    <location>
        <position position="271"/>
    </location>
    <ligand>
        <name>FAD</name>
        <dbReference type="ChEBI" id="CHEBI:57692"/>
    </ligand>
</feature>
<dbReference type="OMA" id="CYKDRLH"/>
<keyword evidence="9" id="KW-0249">Electron transport</keyword>
<accession>A0A669CBJ6</accession>
<evidence type="ECO:0000256" key="12">
    <source>
        <dbReference type="ARBA" id="ARBA00023157"/>
    </source>
</evidence>
<dbReference type="GeneTree" id="ENSGT00390000007753"/>
<feature type="signal peptide" evidence="18">
    <location>
        <begin position="1"/>
        <end position="24"/>
    </location>
</feature>
<feature type="binding site" evidence="16">
    <location>
        <position position="268"/>
    </location>
    <ligand>
        <name>FAD</name>
        <dbReference type="ChEBI" id="CHEBI:57692"/>
    </ligand>
</feature>
<feature type="binding site" evidence="16">
    <location>
        <position position="303"/>
    </location>
    <ligand>
        <name>FAD</name>
        <dbReference type="ChEBI" id="CHEBI:57692"/>
    </ligand>
</feature>
<dbReference type="GO" id="GO:0034975">
    <property type="term" value="P:protein folding in endoplasmic reticulum"/>
    <property type="evidence" value="ECO:0007669"/>
    <property type="project" value="InterPro"/>
</dbReference>
<keyword evidence="8 16" id="KW-0274">FAD</keyword>
<evidence type="ECO:0000256" key="11">
    <source>
        <dbReference type="ARBA" id="ARBA00023136"/>
    </source>
</evidence>
<evidence type="ECO:0000256" key="18">
    <source>
        <dbReference type="SAM" id="SignalP"/>
    </source>
</evidence>
<dbReference type="GO" id="GO:0005789">
    <property type="term" value="C:endoplasmic reticulum membrane"/>
    <property type="evidence" value="ECO:0007669"/>
    <property type="project" value="UniProtKB-SubCell"/>
</dbReference>
<keyword evidence="7" id="KW-0256">Endoplasmic reticulum</keyword>
<dbReference type="InParanoid" id="A0A669CBJ6"/>
<keyword evidence="12 17" id="KW-1015">Disulfide bond</keyword>
<keyword evidence="11" id="KW-0472">Membrane</keyword>
<keyword evidence="6 18" id="KW-0732">Signal</keyword>
<evidence type="ECO:0000256" key="15">
    <source>
        <dbReference type="PIRSR" id="PIRSR017205-1"/>
    </source>
</evidence>
<keyword evidence="5" id="KW-0285">Flavoprotein</keyword>
<organism evidence="19 20">
    <name type="scientific">Oreochromis niloticus</name>
    <name type="common">Nile tilapia</name>
    <name type="synonym">Tilapia nilotica</name>
    <dbReference type="NCBI Taxonomy" id="8128"/>
    <lineage>
        <taxon>Eukaryota</taxon>
        <taxon>Metazoa</taxon>
        <taxon>Chordata</taxon>
        <taxon>Craniata</taxon>
        <taxon>Vertebrata</taxon>
        <taxon>Euteleostomi</taxon>
        <taxon>Actinopterygii</taxon>
        <taxon>Neopterygii</taxon>
        <taxon>Teleostei</taxon>
        <taxon>Neoteleostei</taxon>
        <taxon>Acanthomorphata</taxon>
        <taxon>Ovalentaria</taxon>
        <taxon>Cichlomorphae</taxon>
        <taxon>Cichliformes</taxon>
        <taxon>Cichlidae</taxon>
        <taxon>African cichlids</taxon>
        <taxon>Pseudocrenilabrinae</taxon>
        <taxon>Oreochromini</taxon>
        <taxon>Oreochromis</taxon>
    </lineage>
</organism>
<comment type="subcellular location">
    <subcellularLocation>
        <location evidence="2">Endoplasmic reticulum membrane</location>
        <topology evidence="2">Peripheral membrane protein</topology>
        <orientation evidence="2">Lumenal side</orientation>
    </subcellularLocation>
</comment>
<dbReference type="InterPro" id="IPR007266">
    <property type="entry name" value="Ero1"/>
</dbReference>
<feature type="active site" evidence="15">
    <location>
        <position position="413"/>
    </location>
</feature>
<feature type="chain" id="PRO_5025337322" evidence="18">
    <location>
        <begin position="25"/>
        <end position="520"/>
    </location>
</feature>
<sequence>MWKVTLKAFGVLLLAWLLGNFVLGWFQQNTKPQTQHSEQHPSRTSESQDQSCFCHLTGVLDDCFCDVESIDIFNNFKIYPRIRKLTERDYFRYYRVNLKRPCPFWPDDGHCSIKDCHVEPCPESKVPVGIKSGNYNKYSQAANTMSDVVECEQAKELGAINSTLSNQSKEAFADWARHDDAQDHFCELDDETSPDAEYVDLLLNPERYTGYKGPSAWRVWNSIYEENCFKPRSVYRPLNPLAPSRGEGFYTWLEGLCLEKRVFYRLISGLHSSINIHLCAEYLLDEGWGRSVWGPNIQEFRQRFDMAETKGEGTRRLKNLYFLYLIELRALYKVAPYFERAIVNLYTGNAQEDGETKDLLLQIFNEIKAFPMHFDEKSMFAGHKLEAKTLKEEFRLHFKNISRIMDCVGCSKCRLWGKLQTQGLGTALKILFSEKEIKNLPEHSPSKGFQLTRQEIVALMNGFGRYGSAPCECGLLPTGHCALCPVQQSNMLVLFVSDLRRLSTSIYQLHHFRQLLKEKR</sequence>
<evidence type="ECO:0000256" key="3">
    <source>
        <dbReference type="ARBA" id="ARBA00008277"/>
    </source>
</evidence>
<evidence type="ECO:0000256" key="4">
    <source>
        <dbReference type="ARBA" id="ARBA00022448"/>
    </source>
</evidence>
<evidence type="ECO:0000313" key="19">
    <source>
        <dbReference type="Ensembl" id="ENSONIP00000045178.1"/>
    </source>
</evidence>
<evidence type="ECO:0000256" key="1">
    <source>
        <dbReference type="ARBA" id="ARBA00001974"/>
    </source>
</evidence>
<reference evidence="20" key="1">
    <citation type="submission" date="2012-01" db="EMBL/GenBank/DDBJ databases">
        <title>The Genome Sequence of Oreochromis niloticus (Nile Tilapia).</title>
        <authorList>
            <consortium name="Broad Institute Genome Assembly Team"/>
            <consortium name="Broad Institute Sequencing Platform"/>
            <person name="Di Palma F."/>
            <person name="Johnson J."/>
            <person name="Lander E.S."/>
            <person name="Lindblad-Toh K."/>
        </authorList>
    </citation>
    <scope>NUCLEOTIDE SEQUENCE [LARGE SCALE GENOMIC DNA]</scope>
</reference>
<dbReference type="Ensembl" id="ENSONIT00000074896.1">
    <property type="protein sequence ID" value="ENSONIP00000045178.1"/>
    <property type="gene ID" value="ENSONIG00000018139.2"/>
</dbReference>
<dbReference type="Pfam" id="PF04137">
    <property type="entry name" value="ERO1"/>
    <property type="match status" value="1"/>
</dbReference>
<evidence type="ECO:0000256" key="8">
    <source>
        <dbReference type="ARBA" id="ARBA00022827"/>
    </source>
</evidence>
<keyword evidence="14" id="KW-0676">Redox-active center</keyword>
<evidence type="ECO:0000256" key="9">
    <source>
        <dbReference type="ARBA" id="ARBA00022982"/>
    </source>
</evidence>
<comment type="similarity">
    <text evidence="3">Belongs to the EROs family.</text>
</comment>
<feature type="binding site" evidence="16">
    <location>
        <position position="220"/>
    </location>
    <ligand>
        <name>FAD</name>
        <dbReference type="ChEBI" id="CHEBI:57692"/>
    </ligand>
</feature>
<evidence type="ECO:0000313" key="20">
    <source>
        <dbReference type="Proteomes" id="UP000005207"/>
    </source>
</evidence>